<dbReference type="InterPro" id="IPR054352">
    <property type="entry name" value="ACT_Aspartokinase"/>
</dbReference>
<evidence type="ECO:0000256" key="5">
    <source>
        <dbReference type="ARBA" id="ARBA00005139"/>
    </source>
</evidence>
<keyword evidence="11" id="KW-0677">Repeat</keyword>
<dbReference type="GO" id="GO:0009088">
    <property type="term" value="P:threonine biosynthetic process"/>
    <property type="evidence" value="ECO:0007669"/>
    <property type="project" value="UniProtKB-UniPathway"/>
</dbReference>
<dbReference type="InterPro" id="IPR002912">
    <property type="entry name" value="ACT_dom"/>
</dbReference>
<evidence type="ECO:0000256" key="19">
    <source>
        <dbReference type="PIRSR" id="PIRSR000726-1"/>
    </source>
</evidence>
<sequence length="422" mass="44720">MERRHRQRERPLGIVVQKYGGSSVATAEHIKAVAGKIQRARKAGLDLVVVASAMGKTTDRLLRLAGEVSSDPSPREIDQLLATGEEQSVALLAMALHDRGVPAVSLTGPQAGMRATGRYGSGVISEIRPGRIRRLLGEGRVVIVAGFQGMNALGDVMTLGRGGSDTTAVALAAALGADRCEIYTDVDGVYTADPRIVPGARRIPVISYAEMSEMAWRGAKVMHPRAVELGALYGVEIHVLSSFDEESPGTIITGGEKVEHLETRETVAGIVHDTDVARITLNGVRTGPGTLSKVFTPLAERGISVDVIVESGIKEGVADIAFTVSRADFAEARSAAGEVARALGGSVEGEEGLAKVSVVGTGMLNRPGYAARMFSALGSEGIPIRMVSTSEIQVTCVIPAERVQEAVRRLHRDFELEEREDV</sequence>
<dbReference type="SUPFAM" id="SSF53633">
    <property type="entry name" value="Carbamate kinase-like"/>
    <property type="match status" value="1"/>
</dbReference>
<dbReference type="NCBIfam" id="TIGR00656">
    <property type="entry name" value="asp_kin_monofn"/>
    <property type="match status" value="1"/>
</dbReference>
<reference evidence="23 24" key="1">
    <citation type="submission" date="2006-06" db="EMBL/GenBank/DDBJ databases">
        <title>Complete sequence of Rubrobacter xylanophilus DSM 9941.</title>
        <authorList>
            <consortium name="US DOE Joint Genome Institute"/>
            <person name="Copeland A."/>
            <person name="Lucas S."/>
            <person name="Lapidus A."/>
            <person name="Barry K."/>
            <person name="Detter J.C."/>
            <person name="Glavina del Rio T."/>
            <person name="Hammon N."/>
            <person name="Israni S."/>
            <person name="Dalin E."/>
            <person name="Tice H."/>
            <person name="Pitluck S."/>
            <person name="Munk A.C."/>
            <person name="Brettin T."/>
            <person name="Bruce D."/>
            <person name="Han C."/>
            <person name="Tapia R."/>
            <person name="Gilna P."/>
            <person name="Schmutz J."/>
            <person name="Larimer F."/>
            <person name="Land M."/>
            <person name="Hauser L."/>
            <person name="Kyrpides N."/>
            <person name="Lykidis A."/>
            <person name="da Costa M.S."/>
            <person name="Rainey F.A."/>
            <person name="Empadinhas N."/>
            <person name="Jolivet E."/>
            <person name="Battista J.R."/>
            <person name="Richardson P."/>
        </authorList>
    </citation>
    <scope>NUCLEOTIDE SEQUENCE [LARGE SCALE GENOMIC DNA]</scope>
    <source>
        <strain evidence="24">DSM 9941 / NBRC 16129 / PRD-1</strain>
    </source>
</reference>
<dbReference type="InterPro" id="IPR036393">
    <property type="entry name" value="AceGlu_kinase-like_sf"/>
</dbReference>
<feature type="binding site" evidence="19">
    <location>
        <position position="190"/>
    </location>
    <ligand>
        <name>ATP</name>
        <dbReference type="ChEBI" id="CHEBI:30616"/>
    </ligand>
</feature>
<dbReference type="NCBIfam" id="NF005154">
    <property type="entry name" value="PRK06635.1-2"/>
    <property type="match status" value="1"/>
</dbReference>
<dbReference type="InterPro" id="IPR001341">
    <property type="entry name" value="Asp_kinase"/>
</dbReference>
<evidence type="ECO:0000256" key="9">
    <source>
        <dbReference type="ARBA" id="ARBA00022605"/>
    </source>
</evidence>
<evidence type="ECO:0000256" key="21">
    <source>
        <dbReference type="RuleBase" id="RU004249"/>
    </source>
</evidence>
<dbReference type="AlphaFoldDB" id="Q1AZV0"/>
<comment type="catalytic activity">
    <reaction evidence="17 20">
        <text>L-aspartate + ATP = 4-phospho-L-aspartate + ADP</text>
        <dbReference type="Rhea" id="RHEA:23776"/>
        <dbReference type="ChEBI" id="CHEBI:29991"/>
        <dbReference type="ChEBI" id="CHEBI:30616"/>
        <dbReference type="ChEBI" id="CHEBI:57535"/>
        <dbReference type="ChEBI" id="CHEBI:456216"/>
        <dbReference type="EC" id="2.7.2.4"/>
    </reaction>
</comment>
<dbReference type="UniPathway" id="UPA00051">
    <property type="reaction ID" value="UER00462"/>
</dbReference>
<evidence type="ECO:0000256" key="8">
    <source>
        <dbReference type="ARBA" id="ARBA00016273"/>
    </source>
</evidence>
<dbReference type="InterPro" id="IPR045865">
    <property type="entry name" value="ACT-like_dom_sf"/>
</dbReference>
<evidence type="ECO:0000313" key="24">
    <source>
        <dbReference type="Proteomes" id="UP000006637"/>
    </source>
</evidence>
<dbReference type="EMBL" id="CP000386">
    <property type="protein sequence ID" value="ABG03078.1"/>
    <property type="molecule type" value="Genomic_DNA"/>
</dbReference>
<dbReference type="PIRSF" id="PIRSF000726">
    <property type="entry name" value="Asp_kin"/>
    <property type="match status" value="1"/>
</dbReference>
<keyword evidence="16" id="KW-0457">Lysine biosynthesis</keyword>
<protein>
    <recommendedName>
        <fullName evidence="8 20">Aspartokinase</fullName>
        <ecNumber evidence="7 20">2.7.2.4</ecNumber>
    </recommendedName>
</protein>
<dbReference type="GO" id="GO:0005829">
    <property type="term" value="C:cytosol"/>
    <property type="evidence" value="ECO:0007669"/>
    <property type="project" value="TreeGrafter"/>
</dbReference>
<organism evidence="23 24">
    <name type="scientific">Rubrobacter xylanophilus (strain DSM 9941 / JCM 11954 / NBRC 16129 / PRD-1)</name>
    <dbReference type="NCBI Taxonomy" id="266117"/>
    <lineage>
        <taxon>Bacteria</taxon>
        <taxon>Bacillati</taxon>
        <taxon>Actinomycetota</taxon>
        <taxon>Rubrobacteria</taxon>
        <taxon>Rubrobacterales</taxon>
        <taxon>Rubrobacteraceae</taxon>
        <taxon>Rubrobacter</taxon>
    </lineage>
</organism>
<dbReference type="GO" id="GO:0005524">
    <property type="term" value="F:ATP binding"/>
    <property type="evidence" value="ECO:0007669"/>
    <property type="project" value="UniProtKB-KW"/>
</dbReference>
<dbReference type="SUPFAM" id="SSF55021">
    <property type="entry name" value="ACT-like"/>
    <property type="match status" value="2"/>
</dbReference>
<evidence type="ECO:0000256" key="3">
    <source>
        <dbReference type="ARBA" id="ARBA00004766"/>
    </source>
</evidence>
<dbReference type="CDD" id="cd04913">
    <property type="entry name" value="ACT_AKii-LysC-BS-like_1"/>
    <property type="match status" value="1"/>
</dbReference>
<keyword evidence="12 19" id="KW-0547">Nucleotide-binding</keyword>
<evidence type="ECO:0000256" key="14">
    <source>
        <dbReference type="ARBA" id="ARBA00022840"/>
    </source>
</evidence>
<dbReference type="InterPro" id="IPR018042">
    <property type="entry name" value="Aspartate_kinase_CS"/>
</dbReference>
<comment type="subunit">
    <text evidence="18">Tetramer consisting of 2 isoforms Alpha (catalytic and regulation) and of a homodimer of 2 isoforms Beta (regulation).</text>
</comment>
<dbReference type="FunFam" id="3.30.2130.10:FF:000001">
    <property type="entry name" value="Bifunctional aspartokinase/homoserine dehydrogenase"/>
    <property type="match status" value="1"/>
</dbReference>
<dbReference type="CDD" id="cd04923">
    <property type="entry name" value="ACT_AK-LysC-DapG-like_2"/>
    <property type="match status" value="1"/>
</dbReference>
<keyword evidence="9 21" id="KW-0028">Amino-acid biosynthesis</keyword>
<comment type="pathway">
    <text evidence="3 21">Amino-acid biosynthesis; L-lysine biosynthesis via DAP pathway; (S)-tetrahydrodipicolinate from L-aspartate: step 1/4.</text>
</comment>
<evidence type="ECO:0000259" key="22">
    <source>
        <dbReference type="PROSITE" id="PS51671"/>
    </source>
</evidence>
<dbReference type="RefSeq" id="WP_011563096.1">
    <property type="nucleotide sequence ID" value="NC_008148.1"/>
</dbReference>
<comment type="pathway">
    <text evidence="4 21">Amino-acid biosynthesis; L-methionine biosynthesis via de novo pathway; L-homoserine from L-aspartate: step 1/3.</text>
</comment>
<dbReference type="GO" id="GO:0009090">
    <property type="term" value="P:homoserine biosynthetic process"/>
    <property type="evidence" value="ECO:0007669"/>
    <property type="project" value="TreeGrafter"/>
</dbReference>
<dbReference type="UniPathway" id="UPA00034">
    <property type="reaction ID" value="UER00015"/>
</dbReference>
<dbReference type="InterPro" id="IPR041740">
    <property type="entry name" value="AKii-LysC-BS"/>
</dbReference>
<evidence type="ECO:0000256" key="1">
    <source>
        <dbReference type="ARBA" id="ARBA00002843"/>
    </source>
</evidence>
<dbReference type="EC" id="2.7.2.4" evidence="7 20"/>
<dbReference type="PANTHER" id="PTHR21499">
    <property type="entry name" value="ASPARTATE KINASE"/>
    <property type="match status" value="1"/>
</dbReference>
<feature type="binding site" evidence="19">
    <location>
        <begin position="18"/>
        <end position="21"/>
    </location>
    <ligand>
        <name>ATP</name>
        <dbReference type="ChEBI" id="CHEBI:30616"/>
    </ligand>
</feature>
<dbReference type="GO" id="GO:0004072">
    <property type="term" value="F:aspartate kinase activity"/>
    <property type="evidence" value="ECO:0007669"/>
    <property type="project" value="UniProtKB-EC"/>
</dbReference>
<dbReference type="PANTHER" id="PTHR21499:SF3">
    <property type="entry name" value="ASPARTOKINASE"/>
    <property type="match status" value="1"/>
</dbReference>
<dbReference type="InterPro" id="IPR001048">
    <property type="entry name" value="Asp/Glu/Uridylate_kinase"/>
</dbReference>
<dbReference type="Pfam" id="PF22468">
    <property type="entry name" value="ACT_9"/>
    <property type="match status" value="1"/>
</dbReference>
<dbReference type="NCBIfam" id="TIGR00657">
    <property type="entry name" value="asp_kinases"/>
    <property type="match status" value="1"/>
</dbReference>
<keyword evidence="13 20" id="KW-0418">Kinase</keyword>
<evidence type="ECO:0000256" key="17">
    <source>
        <dbReference type="ARBA" id="ARBA00047872"/>
    </source>
</evidence>
<proteinExistence type="inferred from homology"/>
<feature type="domain" description="ACT" evidence="22">
    <location>
        <begin position="358"/>
        <end position="422"/>
    </location>
</feature>
<evidence type="ECO:0000256" key="10">
    <source>
        <dbReference type="ARBA" id="ARBA00022679"/>
    </source>
</evidence>
<evidence type="ECO:0000256" key="16">
    <source>
        <dbReference type="ARBA" id="ARBA00023154"/>
    </source>
</evidence>
<dbReference type="CDD" id="cd04261">
    <property type="entry name" value="AAK_AKii-LysC-BS"/>
    <property type="match status" value="1"/>
</dbReference>
<evidence type="ECO:0000256" key="2">
    <source>
        <dbReference type="ARBA" id="ARBA00003121"/>
    </source>
</evidence>
<dbReference type="Gene3D" id="3.30.2130.10">
    <property type="entry name" value="VC0802-like"/>
    <property type="match status" value="1"/>
</dbReference>
<evidence type="ECO:0000256" key="7">
    <source>
        <dbReference type="ARBA" id="ARBA00013059"/>
    </source>
</evidence>
<dbReference type="GO" id="GO:0009089">
    <property type="term" value="P:lysine biosynthetic process via diaminopimelate"/>
    <property type="evidence" value="ECO:0007669"/>
    <property type="project" value="UniProtKB-UniPathway"/>
</dbReference>
<keyword evidence="24" id="KW-1185">Reference proteome</keyword>
<evidence type="ECO:0000256" key="11">
    <source>
        <dbReference type="ARBA" id="ARBA00022737"/>
    </source>
</evidence>
<evidence type="ECO:0000256" key="18">
    <source>
        <dbReference type="ARBA" id="ARBA00063835"/>
    </source>
</evidence>
<dbReference type="UniPathway" id="UPA00050">
    <property type="reaction ID" value="UER00461"/>
</dbReference>
<keyword evidence="14 19" id="KW-0067">ATP-binding</keyword>
<feature type="binding site" evidence="19">
    <location>
        <begin position="184"/>
        <end position="185"/>
    </location>
    <ligand>
        <name>ATP</name>
        <dbReference type="ChEBI" id="CHEBI:30616"/>
    </ligand>
</feature>
<accession>Q1AZV0</accession>
<dbReference type="Proteomes" id="UP000006637">
    <property type="component" value="Chromosome"/>
</dbReference>
<dbReference type="Gene3D" id="3.40.1160.10">
    <property type="entry name" value="Acetylglutamate kinase-like"/>
    <property type="match status" value="1"/>
</dbReference>
<dbReference type="NCBIfam" id="NF005155">
    <property type="entry name" value="PRK06635.1-4"/>
    <property type="match status" value="1"/>
</dbReference>
<evidence type="ECO:0000256" key="13">
    <source>
        <dbReference type="ARBA" id="ARBA00022777"/>
    </source>
</evidence>
<feature type="binding site" evidence="19">
    <location>
        <begin position="220"/>
        <end position="221"/>
    </location>
    <ligand>
        <name>ATP</name>
        <dbReference type="ChEBI" id="CHEBI:30616"/>
    </ligand>
</feature>
<comment type="similarity">
    <text evidence="6 20">Belongs to the aspartokinase family.</text>
</comment>
<evidence type="ECO:0000256" key="20">
    <source>
        <dbReference type="RuleBase" id="RU003448"/>
    </source>
</evidence>
<feature type="binding site" evidence="19">
    <location>
        <position position="58"/>
    </location>
    <ligand>
        <name>substrate</name>
    </ligand>
</feature>
<dbReference type="KEGG" id="rxy:Rxyl_0098"/>
<feature type="domain" description="ACT" evidence="22">
    <location>
        <begin position="279"/>
        <end position="350"/>
    </location>
</feature>
<evidence type="ECO:0000256" key="15">
    <source>
        <dbReference type="ARBA" id="ARBA00022915"/>
    </source>
</evidence>
<dbReference type="PROSITE" id="PS00324">
    <property type="entry name" value="ASPARTOKINASE"/>
    <property type="match status" value="1"/>
</dbReference>
<dbReference type="PhylomeDB" id="Q1AZV0"/>
<evidence type="ECO:0000313" key="23">
    <source>
        <dbReference type="EMBL" id="ABG03078.1"/>
    </source>
</evidence>
<dbReference type="InterPro" id="IPR005260">
    <property type="entry name" value="Asp_kin_monofn"/>
</dbReference>
<feature type="binding site" evidence="19">
    <location>
        <position position="85"/>
    </location>
    <ligand>
        <name>substrate</name>
    </ligand>
</feature>
<gene>
    <name evidence="23" type="ordered locus">Rxyl_0098</name>
</gene>
<keyword evidence="10 20" id="KW-0808">Transferase</keyword>
<dbReference type="Pfam" id="PF00696">
    <property type="entry name" value="AA_kinase"/>
    <property type="match status" value="1"/>
</dbReference>
<dbReference type="FunFam" id="3.40.1160.10:FF:000002">
    <property type="entry name" value="Aspartokinase"/>
    <property type="match status" value="1"/>
</dbReference>
<feature type="binding site" evidence="19">
    <location>
        <position position="195"/>
    </location>
    <ligand>
        <name>ATP</name>
        <dbReference type="ChEBI" id="CHEBI:30616"/>
    </ligand>
</feature>
<keyword evidence="15" id="KW-0220">Diaminopimelate biosynthesis</keyword>
<dbReference type="Pfam" id="PF01842">
    <property type="entry name" value="ACT"/>
    <property type="match status" value="1"/>
</dbReference>
<comment type="function">
    <text evidence="2">Catalyzes the phosphorylation of the beta-carboxyl group of aspartic acid with ATP to yield 4-phospho-L-aspartate, which is involved in the branched biosynthetic pathway leading to the biosynthesis of amino acids threonine, isoleucine and methionine.</text>
</comment>
<dbReference type="PROSITE" id="PS51671">
    <property type="entry name" value="ACT"/>
    <property type="match status" value="2"/>
</dbReference>
<evidence type="ECO:0000256" key="12">
    <source>
        <dbReference type="ARBA" id="ARBA00022741"/>
    </source>
</evidence>
<dbReference type="GO" id="GO:0019877">
    <property type="term" value="P:diaminopimelate biosynthetic process"/>
    <property type="evidence" value="ECO:0007669"/>
    <property type="project" value="UniProtKB-KW"/>
</dbReference>
<comment type="pathway">
    <text evidence="5 21">Amino-acid biosynthesis; L-threonine biosynthesis; L-threonine from L-aspartate: step 1/5.</text>
</comment>
<evidence type="ECO:0000256" key="6">
    <source>
        <dbReference type="ARBA" id="ARBA00010122"/>
    </source>
</evidence>
<dbReference type="eggNOG" id="COG0527">
    <property type="taxonomic scope" value="Bacteria"/>
</dbReference>
<name>Q1AZV0_RUBXD</name>
<evidence type="ECO:0000256" key="4">
    <source>
        <dbReference type="ARBA" id="ARBA00004986"/>
    </source>
</evidence>
<comment type="function">
    <text evidence="1">Catalyzes the phosphorylation of the beta-carboxyl group of aspartic acid with ATP to yield 4-phospho-L-aspartate, which is involved in the branched biosynthetic pathway leading to the biosynthesis of amino acids lysine, threonine, isoleucine and methionine.</text>
</comment>
<dbReference type="HOGENOM" id="CLU_009116_3_2_11"/>
<dbReference type="STRING" id="266117.Rxyl_0098"/>